<dbReference type="Pfam" id="PF06480">
    <property type="entry name" value="FtsH_ext"/>
    <property type="match status" value="1"/>
</dbReference>
<evidence type="ECO:0000256" key="1">
    <source>
        <dbReference type="ARBA" id="ARBA00001947"/>
    </source>
</evidence>
<dbReference type="HAMAP" id="MF_01458">
    <property type="entry name" value="FtsH"/>
    <property type="match status" value="1"/>
</dbReference>
<evidence type="ECO:0000256" key="10">
    <source>
        <dbReference type="ARBA" id="ARBA00022833"/>
    </source>
</evidence>
<dbReference type="SUPFAM" id="SSF140990">
    <property type="entry name" value="FtsH protease domain-like"/>
    <property type="match status" value="1"/>
</dbReference>
<evidence type="ECO:0000256" key="13">
    <source>
        <dbReference type="ARBA" id="ARBA00023049"/>
    </source>
</evidence>
<name>A0A6J7K994_9ZZZZ</name>
<keyword evidence="12 16" id="KW-1133">Transmembrane helix</keyword>
<evidence type="ECO:0000256" key="7">
    <source>
        <dbReference type="ARBA" id="ARBA00022723"/>
    </source>
</evidence>
<dbReference type="InterPro" id="IPR003593">
    <property type="entry name" value="AAA+_ATPase"/>
</dbReference>
<evidence type="ECO:0000259" key="17">
    <source>
        <dbReference type="SMART" id="SM00382"/>
    </source>
</evidence>
<dbReference type="SUPFAM" id="SSF52540">
    <property type="entry name" value="P-loop containing nucleoside triphosphate hydrolases"/>
    <property type="match status" value="1"/>
</dbReference>
<evidence type="ECO:0000256" key="14">
    <source>
        <dbReference type="ARBA" id="ARBA00023136"/>
    </source>
</evidence>
<dbReference type="GO" id="GO:0006508">
    <property type="term" value="P:proteolysis"/>
    <property type="evidence" value="ECO:0007669"/>
    <property type="project" value="UniProtKB-KW"/>
</dbReference>
<feature type="transmembrane region" description="Helical" evidence="16">
    <location>
        <begin position="152"/>
        <end position="173"/>
    </location>
</feature>
<protein>
    <submittedName>
        <fullName evidence="18">Unannotated protein</fullName>
    </submittedName>
</protein>
<evidence type="ECO:0000313" key="18">
    <source>
        <dbReference type="EMBL" id="CAB4952436.1"/>
    </source>
</evidence>
<keyword evidence="5" id="KW-0645">Protease</keyword>
<dbReference type="CDD" id="cd19501">
    <property type="entry name" value="RecA-like_FtsH"/>
    <property type="match status" value="1"/>
</dbReference>
<dbReference type="Pfam" id="PF17862">
    <property type="entry name" value="AAA_lid_3"/>
    <property type="match status" value="1"/>
</dbReference>
<dbReference type="Pfam" id="PF01434">
    <property type="entry name" value="Peptidase_M41"/>
    <property type="match status" value="1"/>
</dbReference>
<comment type="cofactor">
    <cofactor evidence="1">
        <name>Zn(2+)</name>
        <dbReference type="ChEBI" id="CHEBI:29105"/>
    </cofactor>
</comment>
<keyword evidence="6 16" id="KW-0812">Transmembrane</keyword>
<dbReference type="NCBIfam" id="TIGR01241">
    <property type="entry name" value="FtsH_fam"/>
    <property type="match status" value="1"/>
</dbReference>
<dbReference type="AlphaFoldDB" id="A0A6J7K994"/>
<dbReference type="InterPro" id="IPR041569">
    <property type="entry name" value="AAA_lid_3"/>
</dbReference>
<keyword evidence="11" id="KW-0067">ATP-binding</keyword>
<evidence type="ECO:0000256" key="5">
    <source>
        <dbReference type="ARBA" id="ARBA00022670"/>
    </source>
</evidence>
<dbReference type="InterPro" id="IPR005936">
    <property type="entry name" value="FtsH"/>
</dbReference>
<evidence type="ECO:0000256" key="2">
    <source>
        <dbReference type="ARBA" id="ARBA00004370"/>
    </source>
</evidence>
<dbReference type="Gene3D" id="1.20.58.760">
    <property type="entry name" value="Peptidase M41"/>
    <property type="match status" value="1"/>
</dbReference>
<dbReference type="Pfam" id="PF00004">
    <property type="entry name" value="AAA"/>
    <property type="match status" value="1"/>
</dbReference>
<evidence type="ECO:0000256" key="15">
    <source>
        <dbReference type="SAM" id="MobiDB-lite"/>
    </source>
</evidence>
<dbReference type="Gene3D" id="1.10.8.60">
    <property type="match status" value="1"/>
</dbReference>
<evidence type="ECO:0000256" key="6">
    <source>
        <dbReference type="ARBA" id="ARBA00022692"/>
    </source>
</evidence>
<dbReference type="GO" id="GO:0005524">
    <property type="term" value="F:ATP binding"/>
    <property type="evidence" value="ECO:0007669"/>
    <property type="project" value="UniProtKB-KW"/>
</dbReference>
<dbReference type="InterPro" id="IPR027417">
    <property type="entry name" value="P-loop_NTPase"/>
</dbReference>
<dbReference type="InterPro" id="IPR003959">
    <property type="entry name" value="ATPase_AAA_core"/>
</dbReference>
<sequence length="730" mass="79004">MAMKPPSLSRKTPKSGESDKKTDKNQNKGAGKSSGKPSSTKARPRWLPFLLIGIVITAFLALNLGDSNAKPSATITYSQFSDYVGQGRIKSVSLDPATGSMNGEFTKSGSAKQDGAEVFTSSGPNDAFPDSVVREMKKEGVDYTYKRESSNAFFQAIIYLLPVLLIIGFFVWMNRRAQGQMGSMMSIGRSRAKVYDSDNPTTTFADVAGYDPVKQEISEVVDFLKHPAKFTEIGARIPRGVLLVGPPGTGKTLIARAVAGEAGVPFIAITGSDFMEMFVGVGAARVRDLFQTARKQAPAIIFVDEIDSIGRKRGAGVGGGHDEREQTLNQMLAEMDGFEASEGIVMMAATNRPDVLDPALLRPGRFDRQIMVPLPTLGERIDILKVHFRSKKISSDVDIAVVGRGTPGMSGADLANLVNEAALFAVRRGEKSVHAIDFEDARDRVLMGLKRPTVVMNDLEKEHTAVHEAGHALAAYVLEHADPVHKVTILPTGMALGMTQQLPEEERYSHDKNFLQDMLCVLLGGRVAEMNVYDSQSTGAQNDLVRGTEIARRMVREWGMSDRIGPMAWGAQGAVFLGEDLVHTRDYSDETARVIDEEVETILRGQEKRTVELLTKFRPGLDAVTKALLQHETLDGIEVERLVDEAMGYRAGGPRRSFTIDGEVIAPELVGDALNSDALNSDGLNSDALNSDGLNSDGLNSDGLNSDGLNSDGEVSAPVIGRFTEEPGNL</sequence>
<dbReference type="GO" id="GO:0005886">
    <property type="term" value="C:plasma membrane"/>
    <property type="evidence" value="ECO:0007669"/>
    <property type="project" value="TreeGrafter"/>
</dbReference>
<dbReference type="SMART" id="SM00382">
    <property type="entry name" value="AAA"/>
    <property type="match status" value="1"/>
</dbReference>
<dbReference type="InterPro" id="IPR011546">
    <property type="entry name" value="Pept_M41_FtsH_extracell"/>
</dbReference>
<gene>
    <name evidence="18" type="ORF">UFOPK3789_00775</name>
</gene>
<dbReference type="PANTHER" id="PTHR23076:SF97">
    <property type="entry name" value="ATP-DEPENDENT ZINC METALLOPROTEASE YME1L1"/>
    <property type="match status" value="1"/>
</dbReference>
<dbReference type="InterPro" id="IPR037219">
    <property type="entry name" value="Peptidase_M41-like"/>
</dbReference>
<evidence type="ECO:0000256" key="11">
    <source>
        <dbReference type="ARBA" id="ARBA00022840"/>
    </source>
</evidence>
<evidence type="ECO:0000256" key="16">
    <source>
        <dbReference type="SAM" id="Phobius"/>
    </source>
</evidence>
<evidence type="ECO:0000256" key="12">
    <source>
        <dbReference type="ARBA" id="ARBA00022989"/>
    </source>
</evidence>
<dbReference type="Gene3D" id="3.40.50.300">
    <property type="entry name" value="P-loop containing nucleotide triphosphate hydrolases"/>
    <property type="match status" value="1"/>
</dbReference>
<keyword evidence="4" id="KW-1003">Cell membrane</keyword>
<feature type="compositionally biased region" description="Polar residues" evidence="15">
    <location>
        <begin position="695"/>
        <end position="709"/>
    </location>
</feature>
<dbReference type="GO" id="GO:0008270">
    <property type="term" value="F:zinc ion binding"/>
    <property type="evidence" value="ECO:0007669"/>
    <property type="project" value="InterPro"/>
</dbReference>
<feature type="transmembrane region" description="Helical" evidence="16">
    <location>
        <begin position="46"/>
        <end position="64"/>
    </location>
</feature>
<dbReference type="EMBL" id="CAFBNL010000035">
    <property type="protein sequence ID" value="CAB4952436.1"/>
    <property type="molecule type" value="Genomic_DNA"/>
</dbReference>
<keyword evidence="9" id="KW-0378">Hydrolase</keyword>
<comment type="similarity">
    <text evidence="3">In the C-terminal section; belongs to the peptidase M41 family.</text>
</comment>
<keyword evidence="7" id="KW-0479">Metal-binding</keyword>
<accession>A0A6J7K994</accession>
<feature type="region of interest" description="Disordered" evidence="15">
    <location>
        <begin position="695"/>
        <end position="730"/>
    </location>
</feature>
<feature type="region of interest" description="Disordered" evidence="15">
    <location>
        <begin position="1"/>
        <end position="41"/>
    </location>
</feature>
<evidence type="ECO:0000256" key="3">
    <source>
        <dbReference type="ARBA" id="ARBA00010044"/>
    </source>
</evidence>
<dbReference type="InterPro" id="IPR000642">
    <property type="entry name" value="Peptidase_M41"/>
</dbReference>
<dbReference type="FunFam" id="1.10.8.60:FF:000001">
    <property type="entry name" value="ATP-dependent zinc metalloprotease FtsH"/>
    <property type="match status" value="1"/>
</dbReference>
<dbReference type="FunFam" id="3.40.50.300:FF:000001">
    <property type="entry name" value="ATP-dependent zinc metalloprotease FtsH"/>
    <property type="match status" value="1"/>
</dbReference>
<dbReference type="GO" id="GO:0016887">
    <property type="term" value="F:ATP hydrolysis activity"/>
    <property type="evidence" value="ECO:0007669"/>
    <property type="project" value="InterPro"/>
</dbReference>
<evidence type="ECO:0000256" key="4">
    <source>
        <dbReference type="ARBA" id="ARBA00022475"/>
    </source>
</evidence>
<feature type="domain" description="AAA+ ATPase" evidence="17">
    <location>
        <begin position="237"/>
        <end position="376"/>
    </location>
</feature>
<feature type="compositionally biased region" description="Low complexity" evidence="15">
    <location>
        <begin position="28"/>
        <end position="41"/>
    </location>
</feature>
<evidence type="ECO:0000256" key="9">
    <source>
        <dbReference type="ARBA" id="ARBA00022801"/>
    </source>
</evidence>
<dbReference type="PROSITE" id="PS00674">
    <property type="entry name" value="AAA"/>
    <property type="match status" value="1"/>
</dbReference>
<keyword evidence="13" id="KW-0482">Metalloprotease</keyword>
<dbReference type="PANTHER" id="PTHR23076">
    <property type="entry name" value="METALLOPROTEASE M41 FTSH"/>
    <property type="match status" value="1"/>
</dbReference>
<dbReference type="GO" id="GO:0030163">
    <property type="term" value="P:protein catabolic process"/>
    <property type="evidence" value="ECO:0007669"/>
    <property type="project" value="TreeGrafter"/>
</dbReference>
<dbReference type="GO" id="GO:0004222">
    <property type="term" value="F:metalloendopeptidase activity"/>
    <property type="evidence" value="ECO:0007669"/>
    <property type="project" value="InterPro"/>
</dbReference>
<keyword evidence="8" id="KW-0547">Nucleotide-binding</keyword>
<proteinExistence type="inferred from homology"/>
<organism evidence="18">
    <name type="scientific">freshwater metagenome</name>
    <dbReference type="NCBI Taxonomy" id="449393"/>
    <lineage>
        <taxon>unclassified sequences</taxon>
        <taxon>metagenomes</taxon>
        <taxon>ecological metagenomes</taxon>
    </lineage>
</organism>
<keyword evidence="10" id="KW-0862">Zinc</keyword>
<comment type="subcellular location">
    <subcellularLocation>
        <location evidence="2">Membrane</location>
    </subcellularLocation>
</comment>
<feature type="compositionally biased region" description="Basic and acidic residues" evidence="15">
    <location>
        <begin position="14"/>
        <end position="26"/>
    </location>
</feature>
<dbReference type="InterPro" id="IPR003960">
    <property type="entry name" value="ATPase_AAA_CS"/>
</dbReference>
<dbReference type="FunFam" id="1.20.58.760:FF:000001">
    <property type="entry name" value="ATP-dependent zinc metalloprotease FtsH"/>
    <property type="match status" value="1"/>
</dbReference>
<keyword evidence="14 16" id="KW-0472">Membrane</keyword>
<evidence type="ECO:0000256" key="8">
    <source>
        <dbReference type="ARBA" id="ARBA00022741"/>
    </source>
</evidence>
<dbReference type="GO" id="GO:0004176">
    <property type="term" value="F:ATP-dependent peptidase activity"/>
    <property type="evidence" value="ECO:0007669"/>
    <property type="project" value="InterPro"/>
</dbReference>
<reference evidence="18" key="1">
    <citation type="submission" date="2020-05" db="EMBL/GenBank/DDBJ databases">
        <authorList>
            <person name="Chiriac C."/>
            <person name="Salcher M."/>
            <person name="Ghai R."/>
            <person name="Kavagutti S V."/>
        </authorList>
    </citation>
    <scope>NUCLEOTIDE SEQUENCE</scope>
</reference>